<feature type="chain" id="PRO_5019841287" evidence="1">
    <location>
        <begin position="24"/>
        <end position="129"/>
    </location>
</feature>
<accession>A0A494XHS5</accession>
<keyword evidence="3" id="KW-1185">Reference proteome</keyword>
<reference evidence="2 3" key="1">
    <citation type="submission" date="2018-10" db="EMBL/GenBank/DDBJ databases">
        <title>Robbsia sp. DHC34, isolated from soil.</title>
        <authorList>
            <person name="Gao Z.-H."/>
            <person name="Qiu L.-H."/>
        </authorList>
    </citation>
    <scope>NUCLEOTIDE SEQUENCE [LARGE SCALE GENOMIC DNA]</scope>
    <source>
        <strain evidence="2 3">DHC34</strain>
    </source>
</reference>
<comment type="caution">
    <text evidence="2">The sequence shown here is derived from an EMBL/GenBank/DDBJ whole genome shotgun (WGS) entry which is preliminary data.</text>
</comment>
<name>A0A494XHS5_9BURK</name>
<protein>
    <submittedName>
        <fullName evidence="2">Uncharacterized protein</fullName>
    </submittedName>
</protein>
<dbReference type="RefSeq" id="WP_121088576.1">
    <property type="nucleotide sequence ID" value="NZ_RBZU01000009.1"/>
</dbReference>
<evidence type="ECO:0000256" key="1">
    <source>
        <dbReference type="SAM" id="SignalP"/>
    </source>
</evidence>
<dbReference type="Proteomes" id="UP000270342">
    <property type="component" value="Unassembled WGS sequence"/>
</dbReference>
<evidence type="ECO:0000313" key="2">
    <source>
        <dbReference type="EMBL" id="RKP50190.1"/>
    </source>
</evidence>
<sequence>MRGRSVCCAALSLVALLTGCAPVQPVTTAAAPPPKPVKPANEVIDFTIPPDALGAHDPQLTAILTKAGALAAAQKRQTTIRVVALSQDFRYLNQAIWHGVPPQRAGDITLENLTAGTADPYSVSIKTTP</sequence>
<dbReference type="AlphaFoldDB" id="A0A494XHS5"/>
<dbReference type="PROSITE" id="PS51257">
    <property type="entry name" value="PROKAR_LIPOPROTEIN"/>
    <property type="match status" value="1"/>
</dbReference>
<evidence type="ECO:0000313" key="3">
    <source>
        <dbReference type="Proteomes" id="UP000270342"/>
    </source>
</evidence>
<organism evidence="2 3">
    <name type="scientific">Pararobbsia silviterrae</name>
    <dbReference type="NCBI Taxonomy" id="1792498"/>
    <lineage>
        <taxon>Bacteria</taxon>
        <taxon>Pseudomonadati</taxon>
        <taxon>Pseudomonadota</taxon>
        <taxon>Betaproteobacteria</taxon>
        <taxon>Burkholderiales</taxon>
        <taxon>Burkholderiaceae</taxon>
        <taxon>Pararobbsia</taxon>
    </lineage>
</organism>
<dbReference type="OrthoDB" id="8926407at2"/>
<gene>
    <name evidence="2" type="ORF">D7S86_18800</name>
</gene>
<keyword evidence="1" id="KW-0732">Signal</keyword>
<proteinExistence type="predicted"/>
<dbReference type="EMBL" id="RBZU01000009">
    <property type="protein sequence ID" value="RKP50190.1"/>
    <property type="molecule type" value="Genomic_DNA"/>
</dbReference>
<feature type="signal peptide" evidence="1">
    <location>
        <begin position="1"/>
        <end position="23"/>
    </location>
</feature>